<feature type="domain" description="Methionyl/Leucyl tRNA synthetase" evidence="13">
    <location>
        <begin position="760"/>
        <end position="860"/>
    </location>
</feature>
<evidence type="ECO:0000256" key="4">
    <source>
        <dbReference type="ARBA" id="ARBA00022741"/>
    </source>
</evidence>
<dbReference type="InterPro" id="IPR004493">
    <property type="entry name" value="Leu-tRNA-synth_Ia_arc/euk"/>
</dbReference>
<dbReference type="InterPro" id="IPR002300">
    <property type="entry name" value="aa-tRNA-synth_Ia"/>
</dbReference>
<feature type="compositionally biased region" description="Basic and acidic residues" evidence="11">
    <location>
        <begin position="1431"/>
        <end position="1447"/>
    </location>
</feature>
<organism evidence="14 15">
    <name type="scientific">Streblomastix strix</name>
    <dbReference type="NCBI Taxonomy" id="222440"/>
    <lineage>
        <taxon>Eukaryota</taxon>
        <taxon>Metamonada</taxon>
        <taxon>Preaxostyla</taxon>
        <taxon>Oxymonadida</taxon>
        <taxon>Streblomastigidae</taxon>
        <taxon>Streblomastix</taxon>
    </lineage>
</organism>
<dbReference type="SUPFAM" id="SSF47323">
    <property type="entry name" value="Anticodon-binding domain of a subclass of class I aminoacyl-tRNA synthetases"/>
    <property type="match status" value="1"/>
</dbReference>
<feature type="compositionally biased region" description="Gly residues" evidence="11">
    <location>
        <begin position="1076"/>
        <end position="1085"/>
    </location>
</feature>
<comment type="caution">
    <text evidence="14">The sequence shown here is derived from an EMBL/GenBank/DDBJ whole genome shotgun (WGS) entry which is preliminary data.</text>
</comment>
<evidence type="ECO:0000256" key="2">
    <source>
        <dbReference type="ARBA" id="ARBA00013164"/>
    </source>
</evidence>
<dbReference type="InterPro" id="IPR009080">
    <property type="entry name" value="tRNAsynth_Ia_anticodon-bd"/>
</dbReference>
<dbReference type="Pfam" id="PF09334">
    <property type="entry name" value="tRNA-synt_1g"/>
    <property type="match status" value="1"/>
</dbReference>
<dbReference type="PANTHER" id="PTHR45794:SF1">
    <property type="entry name" value="LEUCINE--TRNA LIGASE, CYTOPLASMIC"/>
    <property type="match status" value="1"/>
</dbReference>
<proteinExistence type="inferred from homology"/>
<evidence type="ECO:0000256" key="6">
    <source>
        <dbReference type="ARBA" id="ARBA00022917"/>
    </source>
</evidence>
<dbReference type="InterPro" id="IPR015413">
    <property type="entry name" value="Methionyl/Leucyl_tRNA_Synth"/>
</dbReference>
<dbReference type="GO" id="GO:0005524">
    <property type="term" value="F:ATP binding"/>
    <property type="evidence" value="ECO:0007669"/>
    <property type="project" value="UniProtKB-KW"/>
</dbReference>
<dbReference type="PROSITE" id="PS00178">
    <property type="entry name" value="AA_TRNA_LIGASE_I"/>
    <property type="match status" value="1"/>
</dbReference>
<accession>A0A5J4WKK5</accession>
<evidence type="ECO:0000313" key="14">
    <source>
        <dbReference type="EMBL" id="KAA6395470.1"/>
    </source>
</evidence>
<evidence type="ECO:0000256" key="11">
    <source>
        <dbReference type="SAM" id="MobiDB-lite"/>
    </source>
</evidence>
<comment type="similarity">
    <text evidence="1 10">Belongs to the class-I aminoacyl-tRNA synthetase family.</text>
</comment>
<dbReference type="InterPro" id="IPR009008">
    <property type="entry name" value="Val/Leu/Ile-tRNA-synth_edit"/>
</dbReference>
<evidence type="ECO:0000256" key="3">
    <source>
        <dbReference type="ARBA" id="ARBA00022598"/>
    </source>
</evidence>
<sequence length="1488" mass="169148">MTAAAALRIVDGYSVNLWKQEKTFEINAPQKPEDDSSTGKFFVTFPFPYMNGLIHLGHAFSFSKSDFIAGFWGMKGRKTLFPLGFHCTGMPICASAMKIQRELEKEEGNEKEQKTADVSVNNVDDDVMEKKGKSKKTKVAQKGGIGMTQSDILESMNVKKEDIPQFSDPLHWVRYFPPIGQQHFELFGSPTDWRRSFITTDYNPYFDSFVRWQLNRLEQLGLIKFGKRACIFSPVEQQPCTDHDRSSGEGVGPQEYTIIKLHLIRSNLPDEISYLGDPSIVSSEEQIFLGAATLRPETMYGQTNCWVGLDCTYGAYRLRKGEGIIICTKRAALNLSYQGWTQEFGKIDLILNKEFKGSILIGCEIKTCLSPIGRTRILPYKGVNESKGTGVVTSVPSDAPDDWWGLNQLKEDEQLRSFWKIQKEWVEGINPIRIIEVDGFKGEMIAETYCKRILESRNQSLAEITQKEQEFHAIKQKLDKQDERILSEMMQNVIDKVIDGLKYAKKTSYKESFYTGRMVVDEKNVAKNENDTEEQHSELIRITQSIYGKPITEAKPIVRALLLSRRDAMIYFEPENQVISRSGEQCVVALCDQWYLDYSNPQWKLRTHEALRRCNVFFPEVRKTFEHTIDWLKEWACSRQFGLGSKLPWDNKVVIESLSDSTIYNAYYTIAHFLQGDMYGQTRGSLDIASEDLTDGVWEKIFGLESVNSDGESVSKLESEFITSDSEILSQSDQQHKHVSIPNLSIGGTVTEEKIKIMRNEFEFWYPVDVRVSGKDLIRNHLSFYLFNHTAIFPDRFWPKGIRPNGHIMLSANKMSKSTGNFLTMQQAIEKFSATASRFALADAGDGWDDANFDEKVAVNAALNLASELEWIKKAVIEYNIEEINKQGSDKIGGFRGWKGLLDVTSPTQKIQMTFHDRLFNAKMDTALFDADWNYTRMLFRDALTRGYSKITDARDSYQVALKQEHITPSAELIDIRRRLINKYIHLSAVLIGPICRQYAEYIWRNILKYTTTITQGTWPPMEDINLNTEANIDVIEKAGYILDALSEARTTCIKFVFPRPVKQPTNKSKVQQGQQQGGKGGKGGKQVQIEKADITGESSKEGIQVIPPPNTFSFENKHLLCIAYVRPSYFIWQQKISEILREFFPTPEALASALMPSACSCPRCTAAVSNVDEDGENDSGSKKDANKKTEAVQVNEDEIVTECTRLECGYKLFQSLLKLNLDYTHKTGQLTGEYRNLLNRYQIRLQDEFKKPKEDNEEGLSNKVQLLILDLSRAIIYSRSGGKINTLIGDGDEEESGSITALKKKKGSGAALKVKVWADLITQSIQFGMYLLDRAIRTHSLRMIQSTPLFSEEETLAERTEMIHDALLEQIWQEERKALKAQRGSKAKDQPENLAGYGGVQPNQIEVHVEVVPIDVTEDVLTAALGQTTTHEKEKENDQDKVKGQEDNEEIEMNESIAYPPNAIRSTPGFVKFRMIIKDENNKIIIQ</sequence>
<evidence type="ECO:0000256" key="1">
    <source>
        <dbReference type="ARBA" id="ARBA00005594"/>
    </source>
</evidence>
<feature type="region of interest" description="Disordered" evidence="11">
    <location>
        <begin position="1064"/>
        <end position="1088"/>
    </location>
</feature>
<dbReference type="SUPFAM" id="SSF52374">
    <property type="entry name" value="Nucleotidylyl transferase"/>
    <property type="match status" value="1"/>
</dbReference>
<dbReference type="SUPFAM" id="SSF50677">
    <property type="entry name" value="ValRS/IleRS/LeuRS editing domain"/>
    <property type="match status" value="1"/>
</dbReference>
<dbReference type="OrthoDB" id="10249672at2759"/>
<evidence type="ECO:0000256" key="9">
    <source>
        <dbReference type="ARBA" id="ARBA00047469"/>
    </source>
</evidence>
<feature type="compositionally biased region" description="Basic and acidic residues" evidence="11">
    <location>
        <begin position="1180"/>
        <end position="1191"/>
    </location>
</feature>
<dbReference type="GO" id="GO:0006429">
    <property type="term" value="P:leucyl-tRNA aminoacylation"/>
    <property type="evidence" value="ECO:0007669"/>
    <property type="project" value="InterPro"/>
</dbReference>
<dbReference type="GO" id="GO:0002161">
    <property type="term" value="F:aminoacyl-tRNA deacylase activity"/>
    <property type="evidence" value="ECO:0007669"/>
    <property type="project" value="InterPro"/>
</dbReference>
<feature type="domain" description="Aminoacyl-tRNA synthetase class Ia" evidence="12">
    <location>
        <begin position="16"/>
        <end position="137"/>
    </location>
</feature>
<evidence type="ECO:0000256" key="10">
    <source>
        <dbReference type="RuleBase" id="RU363035"/>
    </source>
</evidence>
<keyword evidence="5 10" id="KW-0067">ATP-binding</keyword>
<gene>
    <name evidence="14" type="ORF">EZS28_009003</name>
</gene>
<feature type="region of interest" description="Disordered" evidence="11">
    <location>
        <begin position="1428"/>
        <end position="1454"/>
    </location>
</feature>
<keyword evidence="4 10" id="KW-0547">Nucleotide-binding</keyword>
<evidence type="ECO:0000313" key="15">
    <source>
        <dbReference type="Proteomes" id="UP000324800"/>
    </source>
</evidence>
<evidence type="ECO:0000256" key="5">
    <source>
        <dbReference type="ARBA" id="ARBA00022840"/>
    </source>
</evidence>
<dbReference type="EMBL" id="SNRW01001676">
    <property type="protein sequence ID" value="KAA6395470.1"/>
    <property type="molecule type" value="Genomic_DNA"/>
</dbReference>
<evidence type="ECO:0000256" key="8">
    <source>
        <dbReference type="ARBA" id="ARBA00030520"/>
    </source>
</evidence>
<evidence type="ECO:0000256" key="7">
    <source>
        <dbReference type="ARBA" id="ARBA00023146"/>
    </source>
</evidence>
<evidence type="ECO:0000259" key="12">
    <source>
        <dbReference type="Pfam" id="PF00133"/>
    </source>
</evidence>
<feature type="region of interest" description="Disordered" evidence="11">
    <location>
        <begin position="1171"/>
        <end position="1191"/>
    </location>
</feature>
<dbReference type="InterPro" id="IPR014729">
    <property type="entry name" value="Rossmann-like_a/b/a_fold"/>
</dbReference>
<dbReference type="Proteomes" id="UP000324800">
    <property type="component" value="Unassembled WGS sequence"/>
</dbReference>
<dbReference type="Gene3D" id="3.40.50.620">
    <property type="entry name" value="HUPs"/>
    <property type="match status" value="1"/>
</dbReference>
<dbReference type="GO" id="GO:0004823">
    <property type="term" value="F:leucine-tRNA ligase activity"/>
    <property type="evidence" value="ECO:0007669"/>
    <property type="project" value="UniProtKB-EC"/>
</dbReference>
<dbReference type="Gene3D" id="3.90.740.10">
    <property type="entry name" value="Valyl/Leucyl/Isoleucyl-tRNA synthetase, editing domain"/>
    <property type="match status" value="1"/>
</dbReference>
<dbReference type="EC" id="6.1.1.4" evidence="2"/>
<comment type="catalytic activity">
    <reaction evidence="9">
        <text>tRNA(Leu) + L-leucine + ATP = L-leucyl-tRNA(Leu) + AMP + diphosphate</text>
        <dbReference type="Rhea" id="RHEA:11688"/>
        <dbReference type="Rhea" id="RHEA-COMP:9613"/>
        <dbReference type="Rhea" id="RHEA-COMP:9622"/>
        <dbReference type="ChEBI" id="CHEBI:30616"/>
        <dbReference type="ChEBI" id="CHEBI:33019"/>
        <dbReference type="ChEBI" id="CHEBI:57427"/>
        <dbReference type="ChEBI" id="CHEBI:78442"/>
        <dbReference type="ChEBI" id="CHEBI:78494"/>
        <dbReference type="ChEBI" id="CHEBI:456215"/>
        <dbReference type="EC" id="6.1.1.4"/>
    </reaction>
</comment>
<reference evidence="14 15" key="1">
    <citation type="submission" date="2019-03" db="EMBL/GenBank/DDBJ databases">
        <title>Single cell metagenomics reveals metabolic interactions within the superorganism composed of flagellate Streblomastix strix and complex community of Bacteroidetes bacteria on its surface.</title>
        <authorList>
            <person name="Treitli S.C."/>
            <person name="Kolisko M."/>
            <person name="Husnik F."/>
            <person name="Keeling P."/>
            <person name="Hampl V."/>
        </authorList>
    </citation>
    <scope>NUCLEOTIDE SEQUENCE [LARGE SCALE GENOMIC DNA]</scope>
    <source>
        <strain evidence="14">ST1C</strain>
    </source>
</reference>
<dbReference type="Pfam" id="PF00133">
    <property type="entry name" value="tRNA-synt_1"/>
    <property type="match status" value="1"/>
</dbReference>
<keyword evidence="7 10" id="KW-0030">Aminoacyl-tRNA synthetase</keyword>
<dbReference type="InterPro" id="IPR001412">
    <property type="entry name" value="aa-tRNA-synth_I_CS"/>
</dbReference>
<dbReference type="PANTHER" id="PTHR45794">
    <property type="entry name" value="LEUCYL-TRNA SYNTHETASE"/>
    <property type="match status" value="1"/>
</dbReference>
<evidence type="ECO:0000259" key="13">
    <source>
        <dbReference type="Pfam" id="PF09334"/>
    </source>
</evidence>
<protein>
    <recommendedName>
        <fullName evidence="2">leucine--tRNA ligase</fullName>
        <ecNumber evidence="2">6.1.1.4</ecNumber>
    </recommendedName>
    <alternativeName>
        <fullName evidence="8">Leucyl-tRNA synthetase</fullName>
    </alternativeName>
</protein>
<name>A0A5J4WKK5_9EUKA</name>
<keyword evidence="6 10" id="KW-0648">Protein biosynthesis</keyword>
<keyword evidence="3 10" id="KW-0436">Ligase</keyword>